<dbReference type="EMBL" id="OV651822">
    <property type="protein sequence ID" value="CAH1100122.1"/>
    <property type="molecule type" value="Genomic_DNA"/>
</dbReference>
<sequence length="308" mass="33602">MSGEQGIPNYLKFVFGASAGMGGTCFVQPLDLLKNRMQLSGAGGKASEYKSTFHAFRSIVAKEGILALYNGLSAGLLRQLTYTGTRLGVYTYLFEIFKRPDGTPPDFATKVAIGMGAGICGAFVGTPAEVSLIRMTADGRLPPQERRNYKNVFDALLRIIREEGVLTLWRGAMPTIGRAIAVNGAQLGTYSQAKEIIGKNLHMRDGIPLHFCASMTSGLITTIVSMPFDIAKTRIQNMRIVDGVAEYKGPTDVLVKVVKTEGLFALWKGFVPYFLRLGPHTVLTFIFLEQLNSAYFHYVLGKKKSGGL</sequence>
<comment type="catalytic activity">
    <reaction evidence="12">
        <text>oxaloacetate(in) + 2-oxoglutarate(out) = oxaloacetate(out) + 2-oxoglutarate(in)</text>
        <dbReference type="Rhea" id="RHEA:71603"/>
        <dbReference type="ChEBI" id="CHEBI:16452"/>
        <dbReference type="ChEBI" id="CHEBI:16810"/>
    </reaction>
</comment>
<evidence type="ECO:0000313" key="17">
    <source>
        <dbReference type="Proteomes" id="UP001153636"/>
    </source>
</evidence>
<keyword evidence="3" id="KW-0813">Transport</keyword>
<dbReference type="GO" id="GO:0015297">
    <property type="term" value="F:antiporter activity"/>
    <property type="evidence" value="ECO:0007669"/>
    <property type="project" value="UniProtKB-KW"/>
</dbReference>
<dbReference type="SUPFAM" id="SSF103506">
    <property type="entry name" value="Mitochondrial carrier"/>
    <property type="match status" value="1"/>
</dbReference>
<dbReference type="InterPro" id="IPR050391">
    <property type="entry name" value="Mito_Metabolite_Transporter"/>
</dbReference>
<evidence type="ECO:0000256" key="3">
    <source>
        <dbReference type="ARBA" id="ARBA00022448"/>
    </source>
</evidence>
<evidence type="ECO:0000256" key="4">
    <source>
        <dbReference type="ARBA" id="ARBA00022449"/>
    </source>
</evidence>
<evidence type="ECO:0000256" key="9">
    <source>
        <dbReference type="ARBA" id="ARBA00023136"/>
    </source>
</evidence>
<dbReference type="GO" id="GO:0006869">
    <property type="term" value="P:lipid transport"/>
    <property type="evidence" value="ECO:0007669"/>
    <property type="project" value="UniProtKB-KW"/>
</dbReference>
<protein>
    <recommendedName>
        <fullName evidence="11">Mitochondrial 2-oxoglutarate/malate carrier protein</fullName>
    </recommendedName>
</protein>
<dbReference type="AlphaFoldDB" id="A0A9P0CAR4"/>
<evidence type="ECO:0000256" key="6">
    <source>
        <dbReference type="ARBA" id="ARBA00022737"/>
    </source>
</evidence>
<dbReference type="Pfam" id="PF00153">
    <property type="entry name" value="Mito_carr"/>
    <property type="match status" value="3"/>
</dbReference>
<evidence type="ECO:0000256" key="7">
    <source>
        <dbReference type="ARBA" id="ARBA00022989"/>
    </source>
</evidence>
<keyword evidence="7" id="KW-1133">Transmembrane helix</keyword>
<comment type="catalytic activity">
    <reaction evidence="15">
        <text>succinate(in) + 2-oxoglutarate(out) = succinate(out) + 2-oxoglutarate(in)</text>
        <dbReference type="Rhea" id="RHEA:71595"/>
        <dbReference type="ChEBI" id="CHEBI:16810"/>
        <dbReference type="ChEBI" id="CHEBI:30031"/>
    </reaction>
</comment>
<evidence type="ECO:0000256" key="15">
    <source>
        <dbReference type="ARBA" id="ARBA00052710"/>
    </source>
</evidence>
<dbReference type="Proteomes" id="UP001153636">
    <property type="component" value="Chromosome 10"/>
</dbReference>
<evidence type="ECO:0000256" key="10">
    <source>
        <dbReference type="ARBA" id="ARBA00036491"/>
    </source>
</evidence>
<name>A0A9P0CAR4_9CUCU</name>
<proteinExistence type="inferred from homology"/>
<keyword evidence="9" id="KW-0472">Membrane</keyword>
<keyword evidence="8" id="KW-0445">Lipid transport</keyword>
<dbReference type="InterPro" id="IPR018108">
    <property type="entry name" value="MCP_transmembrane"/>
</dbReference>
<keyword evidence="6" id="KW-0677">Repeat</keyword>
<comment type="subcellular location">
    <subcellularLocation>
        <location evidence="1">Membrane</location>
        <topology evidence="1">Multi-pass membrane protein</topology>
    </subcellularLocation>
</comment>
<reference evidence="16" key="1">
    <citation type="submission" date="2022-01" db="EMBL/GenBank/DDBJ databases">
        <authorList>
            <person name="King R."/>
        </authorList>
    </citation>
    <scope>NUCLEOTIDE SEQUENCE</scope>
</reference>
<comment type="catalytic activity">
    <reaction evidence="10">
        <text>(S)-malate(in) + 2-oxoglutarate(out) = (S)-malate(out) + 2-oxoglutarate(in)</text>
        <dbReference type="Rhea" id="RHEA:71587"/>
        <dbReference type="ChEBI" id="CHEBI:15589"/>
        <dbReference type="ChEBI" id="CHEBI:16810"/>
    </reaction>
</comment>
<evidence type="ECO:0000256" key="14">
    <source>
        <dbReference type="ARBA" id="ARBA00052538"/>
    </source>
</evidence>
<evidence type="ECO:0000256" key="1">
    <source>
        <dbReference type="ARBA" id="ARBA00004141"/>
    </source>
</evidence>
<keyword evidence="17" id="KW-1185">Reference proteome</keyword>
<keyword evidence="4" id="KW-0050">Antiport</keyword>
<dbReference type="PANTHER" id="PTHR45618">
    <property type="entry name" value="MITOCHONDRIAL DICARBOXYLATE CARRIER-RELATED"/>
    <property type="match status" value="1"/>
</dbReference>
<organism evidence="16 17">
    <name type="scientific">Psylliodes chrysocephalus</name>
    <dbReference type="NCBI Taxonomy" id="3402493"/>
    <lineage>
        <taxon>Eukaryota</taxon>
        <taxon>Metazoa</taxon>
        <taxon>Ecdysozoa</taxon>
        <taxon>Arthropoda</taxon>
        <taxon>Hexapoda</taxon>
        <taxon>Insecta</taxon>
        <taxon>Pterygota</taxon>
        <taxon>Neoptera</taxon>
        <taxon>Endopterygota</taxon>
        <taxon>Coleoptera</taxon>
        <taxon>Polyphaga</taxon>
        <taxon>Cucujiformia</taxon>
        <taxon>Chrysomeloidea</taxon>
        <taxon>Chrysomelidae</taxon>
        <taxon>Galerucinae</taxon>
        <taxon>Alticini</taxon>
        <taxon>Psylliodes</taxon>
    </lineage>
</organism>
<evidence type="ECO:0000256" key="11">
    <source>
        <dbReference type="ARBA" id="ARBA00040264"/>
    </source>
</evidence>
<dbReference type="GO" id="GO:0016020">
    <property type="term" value="C:membrane"/>
    <property type="evidence" value="ECO:0007669"/>
    <property type="project" value="UniProtKB-SubCell"/>
</dbReference>
<evidence type="ECO:0000256" key="13">
    <source>
        <dbReference type="ARBA" id="ARBA00050291"/>
    </source>
</evidence>
<evidence type="ECO:0000313" key="16">
    <source>
        <dbReference type="EMBL" id="CAH1100122.1"/>
    </source>
</evidence>
<accession>A0A9P0CAR4</accession>
<dbReference type="OrthoDB" id="448427at2759"/>
<keyword evidence="5" id="KW-0812">Transmembrane</keyword>
<comment type="catalytic activity">
    <reaction evidence="13">
        <text>maleate(in) + 2-oxoglutarate(out) = maleate(out) + 2-oxoglutarate(in)</text>
        <dbReference type="Rhea" id="RHEA:71599"/>
        <dbReference type="ChEBI" id="CHEBI:16810"/>
        <dbReference type="ChEBI" id="CHEBI:30780"/>
    </reaction>
</comment>
<comment type="catalytic activity">
    <reaction evidence="14">
        <text>malonate(in) + 2-oxoglutarate(out) = malonate(out) + 2-oxoglutarate(in)</text>
        <dbReference type="Rhea" id="RHEA:71591"/>
        <dbReference type="ChEBI" id="CHEBI:15792"/>
        <dbReference type="ChEBI" id="CHEBI:16810"/>
    </reaction>
</comment>
<evidence type="ECO:0000256" key="12">
    <source>
        <dbReference type="ARBA" id="ARBA00050120"/>
    </source>
</evidence>
<dbReference type="InterPro" id="IPR023395">
    <property type="entry name" value="MCP_dom_sf"/>
</dbReference>
<evidence type="ECO:0000256" key="2">
    <source>
        <dbReference type="ARBA" id="ARBA00006375"/>
    </source>
</evidence>
<evidence type="ECO:0000256" key="8">
    <source>
        <dbReference type="ARBA" id="ARBA00023055"/>
    </source>
</evidence>
<comment type="similarity">
    <text evidence="2">Belongs to the mitochondrial carrier (TC 2.A.29) family.</text>
</comment>
<dbReference type="FunFam" id="1.50.40.10:FF:000013">
    <property type="entry name" value="Mitochondrial 2-oxoglutarate/malate carrier protein-like protein"/>
    <property type="match status" value="1"/>
</dbReference>
<evidence type="ECO:0000256" key="5">
    <source>
        <dbReference type="ARBA" id="ARBA00022692"/>
    </source>
</evidence>
<dbReference type="Gene3D" id="1.50.40.10">
    <property type="entry name" value="Mitochondrial carrier domain"/>
    <property type="match status" value="1"/>
</dbReference>
<gene>
    <name evidence="16" type="ORF">PSYICH_LOCUS2028</name>
</gene>